<keyword evidence="2" id="KW-0812">Transmembrane</keyword>
<evidence type="ECO:0000256" key="2">
    <source>
        <dbReference type="SAM" id="Phobius"/>
    </source>
</evidence>
<feature type="region of interest" description="Disordered" evidence="1">
    <location>
        <begin position="129"/>
        <end position="171"/>
    </location>
</feature>
<evidence type="ECO:0000313" key="3">
    <source>
        <dbReference type="EMBL" id="MBI5170270.1"/>
    </source>
</evidence>
<accession>A0A933SFC5</accession>
<dbReference type="AlphaFoldDB" id="A0A933SFC5"/>
<name>A0A933SFC5_UNCEI</name>
<proteinExistence type="predicted"/>
<comment type="caution">
    <text evidence="3">The sequence shown here is derived from an EMBL/GenBank/DDBJ whole genome shotgun (WGS) entry which is preliminary data.</text>
</comment>
<protein>
    <submittedName>
        <fullName evidence="3">Uncharacterized protein</fullName>
    </submittedName>
</protein>
<feature type="transmembrane region" description="Helical" evidence="2">
    <location>
        <begin position="16"/>
        <end position="39"/>
    </location>
</feature>
<reference evidence="3" key="1">
    <citation type="submission" date="2020-07" db="EMBL/GenBank/DDBJ databases">
        <title>Huge and variable diversity of episymbiotic CPR bacteria and DPANN archaea in groundwater ecosystems.</title>
        <authorList>
            <person name="He C.Y."/>
            <person name="Keren R."/>
            <person name="Whittaker M."/>
            <person name="Farag I.F."/>
            <person name="Doudna J."/>
            <person name="Cate J.H.D."/>
            <person name="Banfield J.F."/>
        </authorList>
    </citation>
    <scope>NUCLEOTIDE SEQUENCE</scope>
    <source>
        <strain evidence="3">NC_groundwater_1813_Pr3_B-0.1um_71_17</strain>
    </source>
</reference>
<dbReference type="EMBL" id="JACRIW010000087">
    <property type="protein sequence ID" value="MBI5170270.1"/>
    <property type="molecule type" value="Genomic_DNA"/>
</dbReference>
<keyword evidence="2" id="KW-1133">Transmembrane helix</keyword>
<gene>
    <name evidence="3" type="ORF">HZA61_12350</name>
</gene>
<sequence>MSPDTEARLGSLERRIARLTAACAVLAAGLAIAVAWHFVPRPALDASRFMLRDSVGTWRGALMLREDGSPVLRLNDERSRARLYGVVTPDGRPRLRLLDSTGVTRTVLELEPSGEPSVRLTGADGRSRVHAGIDSTGSGWAEVRGTGGVRSVHSAAGAPAPANKENRPPRR</sequence>
<keyword evidence="2" id="KW-0472">Membrane</keyword>
<evidence type="ECO:0000313" key="4">
    <source>
        <dbReference type="Proteomes" id="UP000696931"/>
    </source>
</evidence>
<organism evidence="3 4">
    <name type="scientific">Eiseniibacteriota bacterium</name>
    <dbReference type="NCBI Taxonomy" id="2212470"/>
    <lineage>
        <taxon>Bacteria</taxon>
        <taxon>Candidatus Eiseniibacteriota</taxon>
    </lineage>
</organism>
<dbReference type="Proteomes" id="UP000696931">
    <property type="component" value="Unassembled WGS sequence"/>
</dbReference>
<evidence type="ECO:0000256" key="1">
    <source>
        <dbReference type="SAM" id="MobiDB-lite"/>
    </source>
</evidence>